<evidence type="ECO:0000313" key="2">
    <source>
        <dbReference type="Proteomes" id="UP001139344"/>
    </source>
</evidence>
<evidence type="ECO:0008006" key="3">
    <source>
        <dbReference type="Google" id="ProtNLM"/>
    </source>
</evidence>
<comment type="caution">
    <text evidence="1">The sequence shown here is derived from an EMBL/GenBank/DDBJ whole genome shotgun (WGS) entry which is preliminary data.</text>
</comment>
<proteinExistence type="predicted"/>
<evidence type="ECO:0000313" key="1">
    <source>
        <dbReference type="EMBL" id="MCG9971366.1"/>
    </source>
</evidence>
<dbReference type="AlphaFoldDB" id="A0A9X1UWN0"/>
<dbReference type="RefSeq" id="WP_240097547.1">
    <property type="nucleotide sequence ID" value="NZ_JAJSON010000016.1"/>
</dbReference>
<dbReference type="PROSITE" id="PS51257">
    <property type="entry name" value="PROKAR_LIPOPROTEIN"/>
    <property type="match status" value="1"/>
</dbReference>
<protein>
    <recommendedName>
        <fullName evidence="3">Lipoprotein</fullName>
    </recommendedName>
</protein>
<accession>A0A9X1UWN0</accession>
<reference evidence="1" key="1">
    <citation type="submission" date="2021-12" db="EMBL/GenBank/DDBJ databases">
        <title>Description of Gramella crocea sp. nov., a new bacterium isolated from activated sludge.</title>
        <authorList>
            <person name="Zhang X."/>
        </authorList>
    </citation>
    <scope>NUCLEOTIDE SEQUENCE</scope>
    <source>
        <strain evidence="1">YB25</strain>
    </source>
</reference>
<sequence>MKKLVFILFTFIAFTSCSIDDDSPRIEYELAEIVANDLPDEFEFGETYEITVTYILPSACHNFAGIDARREGNVGEERRTIFVSAISAIRLDDNCDDTVGGDQGTSKFTIPIDEEEDYTFKFLVGEVNGDPVYDTVVIPVTQSQS</sequence>
<dbReference type="Proteomes" id="UP001139344">
    <property type="component" value="Unassembled WGS sequence"/>
</dbReference>
<name>A0A9X1UWN0_9FLAO</name>
<gene>
    <name evidence="1" type="ORF">LU635_06915</name>
</gene>
<dbReference type="EMBL" id="JAJSON010000016">
    <property type="protein sequence ID" value="MCG9971366.1"/>
    <property type="molecule type" value="Genomic_DNA"/>
</dbReference>
<organism evidence="1 2">
    <name type="scientific">Christiangramia crocea</name>
    <dbReference type="NCBI Taxonomy" id="2904124"/>
    <lineage>
        <taxon>Bacteria</taxon>
        <taxon>Pseudomonadati</taxon>
        <taxon>Bacteroidota</taxon>
        <taxon>Flavobacteriia</taxon>
        <taxon>Flavobacteriales</taxon>
        <taxon>Flavobacteriaceae</taxon>
        <taxon>Christiangramia</taxon>
    </lineage>
</organism>
<keyword evidence="2" id="KW-1185">Reference proteome</keyword>